<evidence type="ECO:0000313" key="1">
    <source>
        <dbReference type="Proteomes" id="UP000504637"/>
    </source>
</evidence>
<dbReference type="GeneID" id="54362117"/>
<dbReference type="InterPro" id="IPR033469">
    <property type="entry name" value="CYTH-like_dom_sf"/>
</dbReference>
<gene>
    <name evidence="2" type="ORF">K489DRAFT_378092</name>
</gene>
<evidence type="ECO:0008006" key="3">
    <source>
        <dbReference type="Google" id="ProtNLM"/>
    </source>
</evidence>
<dbReference type="AlphaFoldDB" id="A0A6J3MC01"/>
<reference evidence="2" key="1">
    <citation type="submission" date="2020-01" db="EMBL/GenBank/DDBJ databases">
        <authorList>
            <consortium name="DOE Joint Genome Institute"/>
            <person name="Haridas S."/>
            <person name="Albert R."/>
            <person name="Binder M."/>
            <person name="Bloem J."/>
            <person name="Labutti K."/>
            <person name="Salamov A."/>
            <person name="Andreopoulos B."/>
            <person name="Baker S.E."/>
            <person name="Barry K."/>
            <person name="Bills G."/>
            <person name="Bluhm B.H."/>
            <person name="Cannon C."/>
            <person name="Castanera R."/>
            <person name="Culley D.E."/>
            <person name="Daum C."/>
            <person name="Ezra D."/>
            <person name="Gonzalez J.B."/>
            <person name="Henrissat B."/>
            <person name="Kuo A."/>
            <person name="Liang C."/>
            <person name="Lipzen A."/>
            <person name="Lutzoni F."/>
            <person name="Magnuson J."/>
            <person name="Mondo S."/>
            <person name="Nolan M."/>
            <person name="Ohm R."/>
            <person name="Pangilinan J."/>
            <person name="Park H.-J."/>
            <person name="Ramirez L."/>
            <person name="Alfaro M."/>
            <person name="Sun H."/>
            <person name="Tritt A."/>
            <person name="Yoshinaga Y."/>
            <person name="Zwiers L.-H."/>
            <person name="Turgeon B.G."/>
            <person name="Goodwin S.B."/>
            <person name="Spatafora J.W."/>
            <person name="Crous P.W."/>
            <person name="Grigoriev I.V."/>
        </authorList>
    </citation>
    <scope>NUCLEOTIDE SEQUENCE</scope>
    <source>
        <strain evidence="2">CBS 342.82</strain>
    </source>
</reference>
<dbReference type="OrthoDB" id="442176at2759"/>
<keyword evidence="1" id="KW-1185">Reference proteome</keyword>
<accession>A0A6J3MC01</accession>
<dbReference type="Proteomes" id="UP000504637">
    <property type="component" value="Unplaced"/>
</dbReference>
<sequence>MLLFRPSTRKALTRTRYLHTAHAADQRIASLECERKFGITNTILSRTANCDGHLTWNEAPSGNVLRALRTGTRVFEDRYFDTDDALFRQGKWIRCRTMLEGARSTAAWEAKLRIDGDFTTSSFEEVTGKEEVSRIAMRFLGISDIESLHSVAHLITERSTWSVIEESVKGQTPQPSKASSPPQSRIKFMIDKCRSPLQQQESLAQLRISPFEHAIGEVEITQDLLLTGSSNDDAARRKNVTECIHREIEAFMQRYPGLFAAHVSPIGKLTAFYEWQRQACTS</sequence>
<dbReference type="Gene3D" id="2.40.320.10">
    <property type="entry name" value="Hypothetical Protein Pfu-838710-001"/>
    <property type="match status" value="1"/>
</dbReference>
<proteinExistence type="predicted"/>
<organism evidence="2">
    <name type="scientific">Dissoconium aciculare CBS 342.82</name>
    <dbReference type="NCBI Taxonomy" id="1314786"/>
    <lineage>
        <taxon>Eukaryota</taxon>
        <taxon>Fungi</taxon>
        <taxon>Dikarya</taxon>
        <taxon>Ascomycota</taxon>
        <taxon>Pezizomycotina</taxon>
        <taxon>Dothideomycetes</taxon>
        <taxon>Dothideomycetidae</taxon>
        <taxon>Mycosphaerellales</taxon>
        <taxon>Dissoconiaceae</taxon>
        <taxon>Dissoconium</taxon>
    </lineage>
</organism>
<name>A0A6J3MC01_9PEZI</name>
<protein>
    <recommendedName>
        <fullName evidence="3">CYTH domain-containing protein</fullName>
    </recommendedName>
</protein>
<dbReference type="RefSeq" id="XP_033462587.1">
    <property type="nucleotide sequence ID" value="XM_033604317.1"/>
</dbReference>
<reference evidence="2" key="2">
    <citation type="submission" date="2020-04" db="EMBL/GenBank/DDBJ databases">
        <authorList>
            <consortium name="NCBI Genome Project"/>
        </authorList>
    </citation>
    <scope>NUCLEOTIDE SEQUENCE</scope>
    <source>
        <strain evidence="2">CBS 342.82</strain>
    </source>
</reference>
<evidence type="ECO:0000313" key="2">
    <source>
        <dbReference type="RefSeq" id="XP_033462587.1"/>
    </source>
</evidence>
<reference evidence="2" key="3">
    <citation type="submission" date="2025-08" db="UniProtKB">
        <authorList>
            <consortium name="RefSeq"/>
        </authorList>
    </citation>
    <scope>IDENTIFICATION</scope>
    <source>
        <strain evidence="2">CBS 342.82</strain>
    </source>
</reference>
<dbReference type="SUPFAM" id="SSF55154">
    <property type="entry name" value="CYTH-like phosphatases"/>
    <property type="match status" value="1"/>
</dbReference>